<organism evidence="1 2">
    <name type="scientific">Rhabditophanes sp. KR3021</name>
    <dbReference type="NCBI Taxonomy" id="114890"/>
    <lineage>
        <taxon>Eukaryota</taxon>
        <taxon>Metazoa</taxon>
        <taxon>Ecdysozoa</taxon>
        <taxon>Nematoda</taxon>
        <taxon>Chromadorea</taxon>
        <taxon>Rhabditida</taxon>
        <taxon>Tylenchina</taxon>
        <taxon>Panagrolaimomorpha</taxon>
        <taxon>Strongyloidoidea</taxon>
        <taxon>Alloionematidae</taxon>
        <taxon>Rhabditophanes</taxon>
    </lineage>
</organism>
<proteinExistence type="predicted"/>
<dbReference type="WBParaSite" id="RSKR_0000548600.1">
    <property type="protein sequence ID" value="RSKR_0000548600.1"/>
    <property type="gene ID" value="RSKR_0000548600"/>
</dbReference>
<accession>A0AC35TXX2</accession>
<dbReference type="Proteomes" id="UP000095286">
    <property type="component" value="Unplaced"/>
</dbReference>
<name>A0AC35TXX2_9BILA</name>
<reference evidence="2" key="1">
    <citation type="submission" date="2016-11" db="UniProtKB">
        <authorList>
            <consortium name="WormBaseParasite"/>
        </authorList>
    </citation>
    <scope>IDENTIFICATION</scope>
    <source>
        <strain evidence="2">KR3021</strain>
    </source>
</reference>
<evidence type="ECO:0000313" key="1">
    <source>
        <dbReference type="Proteomes" id="UP000095286"/>
    </source>
</evidence>
<protein>
    <submittedName>
        <fullName evidence="2">Homeobox domain-containing protein</fullName>
    </submittedName>
</protein>
<sequence length="183" mass="21606">MAMKDINCPFNIHQFLSQSLIIGKNEGGDEKNKNDFKMAQEQKFMQNGGWNKAIFEGQNAGYDQFQPGPIQSNYGSEINEAEDTKIHLRTQQSRRKPRVLFTHTQVLRLEERFKQQKYVNSTEREDLAKCLGLTPTQIKIWFQNRRYKSKRVDQDQALMLTSQFPNMNPMYDLRMLAFNNLYR</sequence>
<evidence type="ECO:0000313" key="2">
    <source>
        <dbReference type="WBParaSite" id="RSKR_0000548600.1"/>
    </source>
</evidence>